<dbReference type="eggNOG" id="COG3861">
    <property type="taxonomic scope" value="Bacteria"/>
</dbReference>
<accession>E1TIT1</accession>
<evidence type="ECO:0000259" key="2">
    <source>
        <dbReference type="Pfam" id="PF05239"/>
    </source>
</evidence>
<proteinExistence type="predicted"/>
<gene>
    <name evidence="3" type="ordered locus">BC1003_3701</name>
</gene>
<keyword evidence="1" id="KW-0732">Signal</keyword>
<dbReference type="InterPro" id="IPR027275">
    <property type="entry name" value="PRC-brl_dom"/>
</dbReference>
<dbReference type="KEGG" id="bgf:BC1003_3701"/>
<evidence type="ECO:0000313" key="3">
    <source>
        <dbReference type="EMBL" id="ADN59641.1"/>
    </source>
</evidence>
<dbReference type="PANTHER" id="PTHR36505">
    <property type="entry name" value="BLR1072 PROTEIN"/>
    <property type="match status" value="1"/>
</dbReference>
<dbReference type="InterPro" id="IPR011033">
    <property type="entry name" value="PRC_barrel-like_sf"/>
</dbReference>
<dbReference type="SUPFAM" id="SSF50346">
    <property type="entry name" value="PRC-barrel domain"/>
    <property type="match status" value="1"/>
</dbReference>
<reference evidence="3" key="1">
    <citation type="submission" date="2010-09" db="EMBL/GenBank/DDBJ databases">
        <title>Complete sequence of chromosome2 of Burkholderia sp. CCGE1003.</title>
        <authorList>
            <consortium name="US DOE Joint Genome Institute"/>
            <person name="Lucas S."/>
            <person name="Copeland A."/>
            <person name="Lapidus A."/>
            <person name="Cheng J.-F."/>
            <person name="Bruce D."/>
            <person name="Goodwin L."/>
            <person name="Pitluck S."/>
            <person name="Daligault H."/>
            <person name="Davenport K."/>
            <person name="Detter J.C."/>
            <person name="Han C."/>
            <person name="Tapia R."/>
            <person name="Land M."/>
            <person name="Hauser L."/>
            <person name="Jeffries C."/>
            <person name="Kyrpides N."/>
            <person name="Ivanova N."/>
            <person name="Ovchinnikova G."/>
            <person name="Martinez-Romero E."/>
            <person name="Rogel M.A."/>
            <person name="Auchtung J."/>
            <person name="Tiedje J.M."/>
            <person name="Woyke T."/>
        </authorList>
    </citation>
    <scope>NUCLEOTIDE SEQUENCE</scope>
    <source>
        <strain evidence="3">CCGE1003</strain>
    </source>
</reference>
<feature type="domain" description="PRC-barrel" evidence="2">
    <location>
        <begin position="48"/>
        <end position="117"/>
    </location>
</feature>
<dbReference type="AlphaFoldDB" id="E1TIT1"/>
<feature type="chain" id="PRO_5003152057" evidence="1">
    <location>
        <begin position="28"/>
        <end position="133"/>
    </location>
</feature>
<organism evidence="3">
    <name type="scientific">Burkholderia sp. (strain CCGE1003)</name>
    <dbReference type="NCBI Taxonomy" id="640512"/>
    <lineage>
        <taxon>Bacteria</taxon>
        <taxon>Pseudomonadati</taxon>
        <taxon>Pseudomonadota</taxon>
        <taxon>Betaproteobacteria</taxon>
        <taxon>Burkholderiales</taxon>
        <taxon>Burkholderiaceae</taxon>
        <taxon>Burkholderia</taxon>
    </lineage>
</organism>
<dbReference type="PANTHER" id="PTHR36505:SF1">
    <property type="entry name" value="BLR1072 PROTEIN"/>
    <property type="match status" value="1"/>
</dbReference>
<dbReference type="Gene3D" id="2.30.30.240">
    <property type="entry name" value="PRC-barrel domain"/>
    <property type="match status" value="1"/>
</dbReference>
<name>E1TIT1_BURSG</name>
<feature type="signal peptide" evidence="1">
    <location>
        <begin position="1"/>
        <end position="27"/>
    </location>
</feature>
<sequence length="133" mass="14277">MRNLQSRTLLAAALFAGTLTCTLNVHAQGAPQSITERRTDVVQLASGYRASKLTGADVFNKNKDTIGTVDDLIVSPGGDRSTYAILSVGGFLGMGKHLVAVPFNDLQITNRRVVLPEATKKSLEALPEFKYAD</sequence>
<dbReference type="Pfam" id="PF05239">
    <property type="entry name" value="PRC"/>
    <property type="match status" value="1"/>
</dbReference>
<protein>
    <submittedName>
        <fullName evidence="3">PRC-barrel domain protein</fullName>
    </submittedName>
</protein>
<dbReference type="HOGENOM" id="CLU_091638_4_0_4"/>
<evidence type="ECO:0000256" key="1">
    <source>
        <dbReference type="SAM" id="SignalP"/>
    </source>
</evidence>
<dbReference type="STRING" id="640512.BC1003_3701"/>
<dbReference type="EMBL" id="CP002218">
    <property type="protein sequence ID" value="ADN59641.1"/>
    <property type="molecule type" value="Genomic_DNA"/>
</dbReference>